<dbReference type="EMBL" id="BARV01017023">
    <property type="protein sequence ID" value="GAI32262.1"/>
    <property type="molecule type" value="Genomic_DNA"/>
</dbReference>
<evidence type="ECO:0000313" key="1">
    <source>
        <dbReference type="EMBL" id="GAI32262.1"/>
    </source>
</evidence>
<gene>
    <name evidence="1" type="ORF">S06H3_29083</name>
</gene>
<comment type="caution">
    <text evidence="1">The sequence shown here is derived from an EMBL/GenBank/DDBJ whole genome shotgun (WGS) entry which is preliminary data.</text>
</comment>
<protein>
    <recommendedName>
        <fullName evidence="2">TIGR00725 family protein</fullName>
    </recommendedName>
</protein>
<dbReference type="InterPro" id="IPR005268">
    <property type="entry name" value="CHP00725"/>
</dbReference>
<accession>X1MKU0</accession>
<feature type="non-terminal residue" evidence="1">
    <location>
        <position position="142"/>
    </location>
</feature>
<dbReference type="Pfam" id="PF18306">
    <property type="entry name" value="LDcluster4"/>
    <property type="match status" value="1"/>
</dbReference>
<organism evidence="1">
    <name type="scientific">marine sediment metagenome</name>
    <dbReference type="NCBI Taxonomy" id="412755"/>
    <lineage>
        <taxon>unclassified sequences</taxon>
        <taxon>metagenomes</taxon>
        <taxon>ecological metagenomes</taxon>
    </lineage>
</organism>
<name>X1MKU0_9ZZZZ</name>
<dbReference type="InterPro" id="IPR041164">
    <property type="entry name" value="LDcluster4"/>
</dbReference>
<dbReference type="NCBIfam" id="TIGR00725">
    <property type="entry name" value="TIGR00725 family protein"/>
    <property type="match status" value="1"/>
</dbReference>
<dbReference type="InterPro" id="IPR052341">
    <property type="entry name" value="LOG_family_nucleotidases"/>
</dbReference>
<dbReference type="SUPFAM" id="SSF102405">
    <property type="entry name" value="MCP/YpsA-like"/>
    <property type="match status" value="1"/>
</dbReference>
<dbReference type="AlphaFoldDB" id="X1MKU0"/>
<sequence length="142" mass="14525">MIIAVIGDSSCSMEEAELAETVGEQLAERGATVICGGLGGVMEAVCRGAKSKGGLTIGVLPGEDASMANRYIDIPIVTGVGYARNMAVVKSAQAAIAIGGNYGTLSEIAYALKKGIPVIGLNTWSLSRNGRGSDPIIRVRNA</sequence>
<proteinExistence type="predicted"/>
<reference evidence="1" key="1">
    <citation type="journal article" date="2014" name="Front. Microbiol.">
        <title>High frequency of phylogenetically diverse reductive dehalogenase-homologous genes in deep subseafloor sedimentary metagenomes.</title>
        <authorList>
            <person name="Kawai M."/>
            <person name="Futagami T."/>
            <person name="Toyoda A."/>
            <person name="Takaki Y."/>
            <person name="Nishi S."/>
            <person name="Hori S."/>
            <person name="Arai W."/>
            <person name="Tsubouchi T."/>
            <person name="Morono Y."/>
            <person name="Uchiyama I."/>
            <person name="Ito T."/>
            <person name="Fujiyama A."/>
            <person name="Inagaki F."/>
            <person name="Takami H."/>
        </authorList>
    </citation>
    <scope>NUCLEOTIDE SEQUENCE</scope>
    <source>
        <strain evidence="1">Expedition CK06-06</strain>
    </source>
</reference>
<evidence type="ECO:0008006" key="2">
    <source>
        <dbReference type="Google" id="ProtNLM"/>
    </source>
</evidence>
<dbReference type="PANTHER" id="PTHR43393:SF3">
    <property type="entry name" value="LYSINE DECARBOXYLASE-LIKE PROTEIN"/>
    <property type="match status" value="1"/>
</dbReference>
<dbReference type="Gene3D" id="3.40.50.450">
    <property type="match status" value="1"/>
</dbReference>
<dbReference type="PANTHER" id="PTHR43393">
    <property type="entry name" value="CYTOKININ RIBOSIDE 5'-MONOPHOSPHATE PHOSPHORIBOHYDROLASE"/>
    <property type="match status" value="1"/>
</dbReference>
<dbReference type="GO" id="GO:0005829">
    <property type="term" value="C:cytosol"/>
    <property type="evidence" value="ECO:0007669"/>
    <property type="project" value="TreeGrafter"/>
</dbReference>